<comment type="caution">
    <text evidence="1">The sequence shown here is derived from an EMBL/GenBank/DDBJ whole genome shotgun (WGS) entry which is preliminary data.</text>
</comment>
<dbReference type="Proteomes" id="UP000834503">
    <property type="component" value="Unassembled WGS sequence"/>
</dbReference>
<protein>
    <submittedName>
        <fullName evidence="1">Uncharacterized protein</fullName>
    </submittedName>
</protein>
<evidence type="ECO:0000313" key="2">
    <source>
        <dbReference type="EMBL" id="CAC9268815.1"/>
    </source>
</evidence>
<dbReference type="AlphaFoldDB" id="A0A9N8GYM7"/>
<dbReference type="EMBL" id="CAIIUA010000007">
    <property type="protein sequence ID" value="CAC9268815.1"/>
    <property type="molecule type" value="Genomic_DNA"/>
</dbReference>
<evidence type="ECO:0000313" key="1">
    <source>
        <dbReference type="EMBL" id="CAB5609228.1"/>
    </source>
</evidence>
<accession>A0A9N8GYM7</accession>
<dbReference type="EMBL" id="CAHPQX010000057">
    <property type="protein sequence ID" value="CAB5609228.1"/>
    <property type="molecule type" value="Genomic_DNA"/>
</dbReference>
<keyword evidence="4" id="KW-1185">Reference proteome</keyword>
<name>A0A9N8GYM7_9ENTR</name>
<proteinExistence type="predicted"/>
<organism evidence="1 3">
    <name type="scientific">Citrobacter werkmanii</name>
    <dbReference type="NCBI Taxonomy" id="67827"/>
    <lineage>
        <taxon>Bacteria</taxon>
        <taxon>Pseudomonadati</taxon>
        <taxon>Pseudomonadota</taxon>
        <taxon>Gammaproteobacteria</taxon>
        <taxon>Enterobacterales</taxon>
        <taxon>Enterobacteriaceae</taxon>
        <taxon>Citrobacter</taxon>
        <taxon>Citrobacter freundii complex</taxon>
    </lineage>
</organism>
<reference evidence="1" key="1">
    <citation type="submission" date="2020-05" db="EMBL/GenBank/DDBJ databases">
        <authorList>
            <person name="Delgado-Blas J."/>
        </authorList>
    </citation>
    <scope>NUCLEOTIDE SEQUENCE</scope>
    <source>
        <strain evidence="1">BB1459</strain>
        <strain evidence="2">BB1480</strain>
    </source>
</reference>
<evidence type="ECO:0000313" key="4">
    <source>
        <dbReference type="Proteomes" id="UP000837205"/>
    </source>
</evidence>
<gene>
    <name evidence="1" type="ORF">GHA_05639</name>
    <name evidence="2" type="ORF">TML_06139</name>
</gene>
<evidence type="ECO:0000313" key="3">
    <source>
        <dbReference type="Proteomes" id="UP000834503"/>
    </source>
</evidence>
<sequence length="82" mass="9268">MAGLFCVGFLGRPLTVKGRFLARLFCSRFWVGETTFKTHIRPLPVSSVLDAAAVVTLSCSWFGFQQHTQARHRFGVGFFFRP</sequence>
<dbReference type="Proteomes" id="UP000837205">
    <property type="component" value="Unassembled WGS sequence"/>
</dbReference>